<evidence type="ECO:0000313" key="1">
    <source>
        <dbReference type="EMBL" id="SHF83999.1"/>
    </source>
</evidence>
<dbReference type="EMBL" id="FQWB01000001">
    <property type="protein sequence ID" value="SHF83999.1"/>
    <property type="molecule type" value="Genomic_DNA"/>
</dbReference>
<evidence type="ECO:0000313" key="2">
    <source>
        <dbReference type="Proteomes" id="UP000184516"/>
    </source>
</evidence>
<protein>
    <submittedName>
        <fullName evidence="1">Uncharacterized protein</fullName>
    </submittedName>
</protein>
<organism evidence="1 2">
    <name type="scientific">Flavobacterium fluvii</name>
    <dbReference type="NCBI Taxonomy" id="468056"/>
    <lineage>
        <taxon>Bacteria</taxon>
        <taxon>Pseudomonadati</taxon>
        <taxon>Bacteroidota</taxon>
        <taxon>Flavobacteriia</taxon>
        <taxon>Flavobacteriales</taxon>
        <taxon>Flavobacteriaceae</taxon>
        <taxon>Flavobacterium</taxon>
    </lineage>
</organism>
<dbReference type="Proteomes" id="UP000184516">
    <property type="component" value="Unassembled WGS sequence"/>
</dbReference>
<dbReference type="AlphaFoldDB" id="A0A1M5EXN5"/>
<proteinExistence type="predicted"/>
<name>A0A1M5EXN5_9FLAO</name>
<dbReference type="STRING" id="468056.SAMN05443549_101532"/>
<reference evidence="2" key="1">
    <citation type="submission" date="2016-11" db="EMBL/GenBank/DDBJ databases">
        <authorList>
            <person name="Varghese N."/>
            <person name="Submissions S."/>
        </authorList>
    </citation>
    <scope>NUCLEOTIDE SEQUENCE [LARGE SCALE GENOMIC DNA]</scope>
    <source>
        <strain evidence="2">DSM 19978</strain>
    </source>
</reference>
<sequence>MNEKGCVITQKNIDYQKMIFQLLLPNEIRPKKMLE</sequence>
<keyword evidence="2" id="KW-1185">Reference proteome</keyword>
<accession>A0A1M5EXN5</accession>
<gene>
    <name evidence="1" type="ORF">SAMN05443549_101532</name>
</gene>